<keyword evidence="4" id="KW-0804">Transcription</keyword>
<dbReference type="GO" id="GO:0005634">
    <property type="term" value="C:nucleus"/>
    <property type="evidence" value="ECO:0007669"/>
    <property type="project" value="UniProtKB-SubCell"/>
</dbReference>
<dbReference type="PANTHER" id="PTHR15180:SF1">
    <property type="entry name" value="GENERAL TRANSCRIPTION FACTOR 3C POLYPEPTIDE 1"/>
    <property type="match status" value="1"/>
</dbReference>
<feature type="domain" description="B-block binding subunit of TFIIIC" evidence="7">
    <location>
        <begin position="107"/>
        <end position="174"/>
    </location>
</feature>
<dbReference type="STRING" id="1246581.A0A2H9TQH0"/>
<gene>
    <name evidence="9" type="ORF">PSACC_00171</name>
</gene>
<keyword evidence="5" id="KW-0539">Nucleus</keyword>
<evidence type="ECO:0000256" key="3">
    <source>
        <dbReference type="ARBA" id="ARBA00023125"/>
    </source>
</evidence>
<feature type="coiled-coil region" evidence="6">
    <location>
        <begin position="729"/>
        <end position="763"/>
    </location>
</feature>
<comment type="caution">
    <text evidence="9">The sequence shown here is derived from an EMBL/GenBank/DDBJ whole genome shotgun (WGS) entry which is preliminary data.</text>
</comment>
<evidence type="ECO:0000256" key="4">
    <source>
        <dbReference type="ARBA" id="ARBA00023163"/>
    </source>
</evidence>
<proteinExistence type="predicted"/>
<dbReference type="InterPro" id="IPR007309">
    <property type="entry name" value="TFIIIC_Bblock-bd"/>
</dbReference>
<evidence type="ECO:0000256" key="5">
    <source>
        <dbReference type="ARBA" id="ARBA00023242"/>
    </source>
</evidence>
<keyword evidence="10" id="KW-1185">Reference proteome</keyword>
<dbReference type="InterPro" id="IPR036390">
    <property type="entry name" value="WH_DNA-bd_sf"/>
</dbReference>
<organism evidence="9 10">
    <name type="scientific">Paramicrosporidium saccamoebae</name>
    <dbReference type="NCBI Taxonomy" id="1246581"/>
    <lineage>
        <taxon>Eukaryota</taxon>
        <taxon>Fungi</taxon>
        <taxon>Fungi incertae sedis</taxon>
        <taxon>Cryptomycota</taxon>
        <taxon>Cryptomycota incertae sedis</taxon>
        <taxon>Paramicrosporidium</taxon>
    </lineage>
</organism>
<accession>A0A2H9TQH0</accession>
<dbReference type="PANTHER" id="PTHR15180">
    <property type="entry name" value="GENERAL TRANSCRIPTION FACTOR 3C POLYPEPTIDE 1"/>
    <property type="match status" value="1"/>
</dbReference>
<sequence>MDGILRALQEAVICQGGPIDEFYELAEKRYQELLDTELTEAGRKQLWREAGQCGLFLFVPAEYITDVIDAKQLIACPPYELENVSIVCSTEERLNFYTKGRPLRLNELQIRALEIIAKTMRRGITQAEVAKQLSLDPRSFFHQLKALLEYHLVTRIPVSCNRSFTYLLHLNRLAPEDETCAAEGEETTVTPSVVSVRSRIVELLETAPGKKLPAQEVYRLLGGPQFVRIYRRNISWLVEHGFIECIVAEELGAFKRILKFKKNLTDLARKPVKPVVPVEENAPLQELVTGASLERQIRDYIDASGGTGRTLTEAMHDFGIGRKLAYRIGDRLTNGKYFSDSDVVKVPEFSGKERRHRFFTTDGQTRDTADVVLLGSMARDSVNRARRLKALLQIVSEAVIVESGKPLINDLQQRLNEQEFSMDGKTLKRMIKYLEDEGLIRTVVVVLAGVNRTVLIKANLASNDPQVLEFIEKLKKNRADLAVLPPDTVSEPAKEHKFKMQKYGYVFGILQRCRRLHSYLVQEVILPRSNGEDPWICETLNTLFRELPLSVFLKIIGVGAISTRLSDFLAEPSHHDLTVEALPPAIREELHRRRIDRHKTVIKKLMELLVQFGLAIPDVRYPSVAFRLPYQYKLVQKVNIMDIGTGSVLKSVDLASPRAVDEYWDWLASLAEQSVSVHPSLAMAYSLATRKDSWQSVSPYSKAFKKALRRIISQSLSPQALEEEMGKIQDDFEIDRETLMRAYQELEQESQKTRTRRLEERRAKKVVSRTRDILPRAVESDEDPNERSRRAVLQTFSASELDSIRRCFFILQYPRFRLPTGSCQWGLIETLYRDGLIPGTRQGDEIRTMIQRFLVSFEQSKKMRRVELTFRSIEALIKVGAIPPIPALEDSVESNFAHVFVYFQDLFGRIGEIKKHWWSKQRGKCISESVPLFSEKSTVLVEPTQTNAPTVQSMALVDEGPSAFDPEQNWRKMSRIQQFRHFLEKSSIVPLAKPLEISSGYAAEWTAIKKILAIPTRQYDATISKDYLQRYSPERVDAAVQQMVATGLLTKGESARFRPRIPGGEFLVNEAFVAIIDGCEWNLDSDGTELWPLMVQASRDQVTLSFEMARSVPQLVVSSIPTRSIRSLTTAINNNLDHGSDSVWFTIDGTLRSDVFCAACKFVHEQIFSHPGISAVHLKESCFPFLSEEEVTIVLQVLLEAEFLEVEEGLDNYYAL</sequence>
<dbReference type="SUPFAM" id="SSF46785">
    <property type="entry name" value="Winged helix' DNA-binding domain"/>
    <property type="match status" value="1"/>
</dbReference>
<keyword evidence="3" id="KW-0238">DNA-binding</keyword>
<comment type="subcellular location">
    <subcellularLocation>
        <location evidence="1">Nucleus</location>
    </subcellularLocation>
</comment>
<dbReference type="GO" id="GO:0006384">
    <property type="term" value="P:transcription initiation at RNA polymerase III promoter"/>
    <property type="evidence" value="ECO:0007669"/>
    <property type="project" value="InterPro"/>
</dbReference>
<dbReference type="GO" id="GO:0000127">
    <property type="term" value="C:transcription factor TFIIIC complex"/>
    <property type="evidence" value="ECO:0007669"/>
    <property type="project" value="InterPro"/>
</dbReference>
<dbReference type="Pfam" id="PF04182">
    <property type="entry name" value="B-block_TFIIIC"/>
    <property type="match status" value="1"/>
</dbReference>
<dbReference type="EMBL" id="MTSL01000014">
    <property type="protein sequence ID" value="PJF19995.1"/>
    <property type="molecule type" value="Genomic_DNA"/>
</dbReference>
<dbReference type="OrthoDB" id="68020at2759"/>
<dbReference type="Pfam" id="PF24101">
    <property type="entry name" value="WHD_GTF3C1"/>
    <property type="match status" value="1"/>
</dbReference>
<feature type="domain" description="GTF3C1 extended winged-helix" evidence="8">
    <location>
        <begin position="381"/>
        <end position="473"/>
    </location>
</feature>
<protein>
    <submittedName>
        <fullName evidence="9">Uncharacterized protein</fullName>
    </submittedName>
</protein>
<keyword evidence="6" id="KW-0175">Coiled coil</keyword>
<dbReference type="Proteomes" id="UP000240830">
    <property type="component" value="Unassembled WGS sequence"/>
</dbReference>
<evidence type="ECO:0000259" key="7">
    <source>
        <dbReference type="Pfam" id="PF04182"/>
    </source>
</evidence>
<evidence type="ECO:0000313" key="9">
    <source>
        <dbReference type="EMBL" id="PJF19995.1"/>
    </source>
</evidence>
<dbReference type="InterPro" id="IPR056467">
    <property type="entry name" value="eWH_GTF3C1"/>
</dbReference>
<dbReference type="GO" id="GO:0003677">
    <property type="term" value="F:DNA binding"/>
    <property type="evidence" value="ECO:0007669"/>
    <property type="project" value="UniProtKB-KW"/>
</dbReference>
<dbReference type="GO" id="GO:0042791">
    <property type="term" value="P:5S class rRNA transcription by RNA polymerase III"/>
    <property type="evidence" value="ECO:0007669"/>
    <property type="project" value="TreeGrafter"/>
</dbReference>
<evidence type="ECO:0000256" key="6">
    <source>
        <dbReference type="SAM" id="Coils"/>
    </source>
</evidence>
<evidence type="ECO:0000313" key="10">
    <source>
        <dbReference type="Proteomes" id="UP000240830"/>
    </source>
</evidence>
<name>A0A2H9TQH0_9FUNG</name>
<dbReference type="AlphaFoldDB" id="A0A2H9TQH0"/>
<evidence type="ECO:0000259" key="8">
    <source>
        <dbReference type="Pfam" id="PF24101"/>
    </source>
</evidence>
<keyword evidence="2" id="KW-0597">Phosphoprotein</keyword>
<reference evidence="9 10" key="1">
    <citation type="submission" date="2016-10" db="EMBL/GenBank/DDBJ databases">
        <title>The genome of Paramicrosporidium saccamoebae is the missing link in understanding Cryptomycota and Microsporidia evolution.</title>
        <authorList>
            <person name="Quandt C.A."/>
            <person name="Beaudet D."/>
            <person name="Corsaro D."/>
            <person name="Michel R."/>
            <person name="Corradi N."/>
            <person name="James T."/>
        </authorList>
    </citation>
    <scope>NUCLEOTIDE SEQUENCE [LARGE SCALE GENOMIC DNA]</scope>
    <source>
        <strain evidence="9 10">KSL3</strain>
    </source>
</reference>
<dbReference type="InterPro" id="IPR044210">
    <property type="entry name" value="Tfc3-like"/>
</dbReference>
<evidence type="ECO:0000256" key="1">
    <source>
        <dbReference type="ARBA" id="ARBA00004123"/>
    </source>
</evidence>
<evidence type="ECO:0000256" key="2">
    <source>
        <dbReference type="ARBA" id="ARBA00022553"/>
    </source>
</evidence>